<name>A0ABU4VFU0_9ACTN</name>
<sequence>MSPLIRSGARRRRTTPSPERRRRQNMLWGAVTILVSVVVVAVVFGGVPGSGGPKVTIITADSFALRAATATKARVAGVDAGRVTKIAPAAGRPGFSAVTVELTSDAPTIRQDATVKIRPRLFLEGNFFLDIAPGTPGAPPLGDRPIPPGATTVAVAADEVFSVFSSDTRGDLRTTLRNLGRTLDDGGAEELGAVLRALPEPTRDLSVVARAARGERDGDLADTVRETSRVMDTFDRHRARLAGVLREGDRTFRATAAQEQGIRGTLSGLDRVSRTAGPVLRRVDGAIDPAGRLIDTATPLARRLPATLDLAVPALRTTSDVARRGQVQRLLGEVRPTARSVAAATGPAVEALDAVRPISRCLSRNIIPILKSEVPDGRLSTGMPLYREILSASVAFGGQIQNFDANGPYERFLVTIGDYLVSSGTGAARQETRMAEPILGSSPPKRDSPPPYRPDVPCETQDLPKLAVAPTPFGGVVRKKPIDAPRVRAAVKRFVEQNADVRSTGKAGIKPLQDALNRMLGADAKTPSGPSGDVRSGRFDDPTSITSGIDELLSRIFRSTASSSTTTTGARR</sequence>
<dbReference type="PANTHER" id="PTHR33371">
    <property type="entry name" value="INTERMEMBRANE PHOSPHOLIPID TRANSPORT SYSTEM BINDING PROTEIN MLAD-RELATED"/>
    <property type="match status" value="1"/>
</dbReference>
<feature type="region of interest" description="Disordered" evidence="1">
    <location>
        <begin position="1"/>
        <end position="23"/>
    </location>
</feature>
<keyword evidence="2" id="KW-1133">Transmembrane helix</keyword>
<keyword evidence="4" id="KW-1185">Reference proteome</keyword>
<feature type="transmembrane region" description="Helical" evidence="2">
    <location>
        <begin position="26"/>
        <end position="47"/>
    </location>
</feature>
<evidence type="ECO:0008006" key="5">
    <source>
        <dbReference type="Google" id="ProtNLM"/>
    </source>
</evidence>
<feature type="compositionally biased region" description="Basic residues" evidence="1">
    <location>
        <begin position="8"/>
        <end position="23"/>
    </location>
</feature>
<dbReference type="RefSeq" id="WP_319952840.1">
    <property type="nucleotide sequence ID" value="NZ_JAXAVX010000001.1"/>
</dbReference>
<evidence type="ECO:0000313" key="3">
    <source>
        <dbReference type="EMBL" id="MDX8150696.1"/>
    </source>
</evidence>
<organism evidence="3 4">
    <name type="scientific">Patulibacter brassicae</name>
    <dbReference type="NCBI Taxonomy" id="1705717"/>
    <lineage>
        <taxon>Bacteria</taxon>
        <taxon>Bacillati</taxon>
        <taxon>Actinomycetota</taxon>
        <taxon>Thermoleophilia</taxon>
        <taxon>Solirubrobacterales</taxon>
        <taxon>Patulibacteraceae</taxon>
        <taxon>Patulibacter</taxon>
    </lineage>
</organism>
<protein>
    <recommendedName>
        <fullName evidence="5">MCE family protein</fullName>
    </recommendedName>
</protein>
<keyword evidence="2" id="KW-0472">Membrane</keyword>
<feature type="region of interest" description="Disordered" evidence="1">
    <location>
        <begin position="427"/>
        <end position="456"/>
    </location>
</feature>
<dbReference type="Proteomes" id="UP001277761">
    <property type="component" value="Unassembled WGS sequence"/>
</dbReference>
<reference evidence="3 4" key="1">
    <citation type="submission" date="2023-11" db="EMBL/GenBank/DDBJ databases">
        <authorList>
            <person name="Xu M."/>
            <person name="Jiang T."/>
        </authorList>
    </citation>
    <scope>NUCLEOTIDE SEQUENCE [LARGE SCALE GENOMIC DNA]</scope>
    <source>
        <strain evidence="3 4">SD</strain>
    </source>
</reference>
<proteinExistence type="predicted"/>
<keyword evidence="2" id="KW-0812">Transmembrane</keyword>
<dbReference type="EMBL" id="JAXAVX010000001">
    <property type="protein sequence ID" value="MDX8150696.1"/>
    <property type="molecule type" value="Genomic_DNA"/>
</dbReference>
<gene>
    <name evidence="3" type="ORF">SK069_03745</name>
</gene>
<feature type="region of interest" description="Disordered" evidence="1">
    <location>
        <begin position="521"/>
        <end position="546"/>
    </location>
</feature>
<evidence type="ECO:0000256" key="2">
    <source>
        <dbReference type="SAM" id="Phobius"/>
    </source>
</evidence>
<dbReference type="InterPro" id="IPR052336">
    <property type="entry name" value="MlaD_Phospholipid_Transporter"/>
</dbReference>
<evidence type="ECO:0000256" key="1">
    <source>
        <dbReference type="SAM" id="MobiDB-lite"/>
    </source>
</evidence>
<dbReference type="PANTHER" id="PTHR33371:SF4">
    <property type="entry name" value="INTERMEMBRANE PHOSPHOLIPID TRANSPORT SYSTEM BINDING PROTEIN MLAD"/>
    <property type="match status" value="1"/>
</dbReference>
<accession>A0ABU4VFU0</accession>
<comment type="caution">
    <text evidence="3">The sequence shown here is derived from an EMBL/GenBank/DDBJ whole genome shotgun (WGS) entry which is preliminary data.</text>
</comment>
<evidence type="ECO:0000313" key="4">
    <source>
        <dbReference type="Proteomes" id="UP001277761"/>
    </source>
</evidence>